<comment type="caution">
    <text evidence="2">The sequence shown here is derived from an EMBL/GenBank/DDBJ whole genome shotgun (WGS) entry which is preliminary data.</text>
</comment>
<protein>
    <submittedName>
        <fullName evidence="2">Uncharacterized protein</fullName>
    </submittedName>
</protein>
<dbReference type="AlphaFoldDB" id="A0A8S9M5W1"/>
<feature type="non-terminal residue" evidence="2">
    <location>
        <position position="1"/>
    </location>
</feature>
<accession>A0A8S9M5W1</accession>
<organism evidence="2">
    <name type="scientific">Brassica cretica</name>
    <name type="common">Mustard</name>
    <dbReference type="NCBI Taxonomy" id="69181"/>
    <lineage>
        <taxon>Eukaryota</taxon>
        <taxon>Viridiplantae</taxon>
        <taxon>Streptophyta</taxon>
        <taxon>Embryophyta</taxon>
        <taxon>Tracheophyta</taxon>
        <taxon>Spermatophyta</taxon>
        <taxon>Magnoliopsida</taxon>
        <taxon>eudicotyledons</taxon>
        <taxon>Gunneridae</taxon>
        <taxon>Pentapetalae</taxon>
        <taxon>rosids</taxon>
        <taxon>malvids</taxon>
        <taxon>Brassicales</taxon>
        <taxon>Brassicaceae</taxon>
        <taxon>Brassiceae</taxon>
        <taxon>Brassica</taxon>
    </lineage>
</organism>
<dbReference type="PANTHER" id="PTHR34118:SF1">
    <property type="entry name" value="NF-KAPPA-B INHIBITOR-LIKE PROTEIN"/>
    <property type="match status" value="1"/>
</dbReference>
<keyword evidence="1" id="KW-0472">Membrane</keyword>
<sequence>KLTSGAEADRPHMETLSIPASAWFSGGAIPIPNARLSPPYLLRKPPGRNSRRLAAFNAASRSVSELVGEDVLQMFLKDREENGDFISKVSDRLWLREVLESIDLNSNGGSSAIGLEDNQERLVDGAEDDDESGFLKLKPTQEWIAGESESAPMNRKALAKALRDDGERRKKLNFLKYEALKRELMYLSIVIGTGCSGYCLLALSPQAAVSYGVGVLFSCLYLQLLYGYADGVTREDVPNIFLKKKTKKIGIRSEDLEDFVKRTIRGSGMALSSPRLVIPAAIYALWILSHKYFQNDLFDFQFQPWLVCLYTKPQLWFKCTETTKIFNSFSQTTCDLLELRRSLTFRVRLVHGLRQTETGLIC</sequence>
<reference evidence="2" key="1">
    <citation type="submission" date="2019-12" db="EMBL/GenBank/DDBJ databases">
        <title>Genome sequencing and annotation of Brassica cretica.</title>
        <authorList>
            <person name="Studholme D.J."/>
            <person name="Sarris P.F."/>
        </authorList>
    </citation>
    <scope>NUCLEOTIDE SEQUENCE</scope>
    <source>
        <strain evidence="2">PFS-102/07</strain>
        <tissue evidence="2">Leaf</tissue>
    </source>
</reference>
<keyword evidence="1" id="KW-0812">Transmembrane</keyword>
<dbReference type="PANTHER" id="PTHR34118">
    <property type="entry name" value="NF-KAPPA-B INHIBITOR-LIKE PROTEIN-RELATED"/>
    <property type="match status" value="1"/>
</dbReference>
<feature type="transmembrane region" description="Helical" evidence="1">
    <location>
        <begin position="184"/>
        <end position="203"/>
    </location>
</feature>
<gene>
    <name evidence="2" type="ORF">F2Q70_00007734</name>
</gene>
<evidence type="ECO:0000313" key="2">
    <source>
        <dbReference type="EMBL" id="KAF2615450.1"/>
    </source>
</evidence>
<evidence type="ECO:0000256" key="1">
    <source>
        <dbReference type="SAM" id="Phobius"/>
    </source>
</evidence>
<name>A0A8S9M5W1_BRACR</name>
<dbReference type="EMBL" id="QGKY02000089">
    <property type="protein sequence ID" value="KAF2615450.1"/>
    <property type="molecule type" value="Genomic_DNA"/>
</dbReference>
<keyword evidence="1" id="KW-1133">Transmembrane helix</keyword>
<proteinExistence type="predicted"/>
<feature type="transmembrane region" description="Helical" evidence="1">
    <location>
        <begin position="209"/>
        <end position="229"/>
    </location>
</feature>